<dbReference type="RefSeq" id="WP_096329524.1">
    <property type="nucleotide sequence ID" value="NZ_FOMX01000003.1"/>
</dbReference>
<evidence type="ECO:0000313" key="1">
    <source>
        <dbReference type="EMBL" id="SFD66780.1"/>
    </source>
</evidence>
<sequence>MKWVEIRHEGDGNRGAAYAAEVPGGVLVRTVTHLILHTGLYVSEALAFVPNVGLADFERKPKDED</sequence>
<dbReference type="AlphaFoldDB" id="A0A1I1UFQ2"/>
<organism evidence="1 2">
    <name type="scientific">Nannocystis exedens</name>
    <dbReference type="NCBI Taxonomy" id="54"/>
    <lineage>
        <taxon>Bacteria</taxon>
        <taxon>Pseudomonadati</taxon>
        <taxon>Myxococcota</taxon>
        <taxon>Polyangia</taxon>
        <taxon>Nannocystales</taxon>
        <taxon>Nannocystaceae</taxon>
        <taxon>Nannocystis</taxon>
    </lineage>
</organism>
<keyword evidence="2" id="KW-1185">Reference proteome</keyword>
<gene>
    <name evidence="1" type="ORF">SAMN02745121_01034</name>
</gene>
<dbReference type="EMBL" id="FOMX01000003">
    <property type="protein sequence ID" value="SFD66780.1"/>
    <property type="molecule type" value="Genomic_DNA"/>
</dbReference>
<accession>A0A1I1UFQ2</accession>
<protein>
    <submittedName>
        <fullName evidence="1">Uncharacterized protein</fullName>
    </submittedName>
</protein>
<proteinExistence type="predicted"/>
<name>A0A1I1UFQ2_9BACT</name>
<reference evidence="2" key="1">
    <citation type="submission" date="2016-10" db="EMBL/GenBank/DDBJ databases">
        <authorList>
            <person name="Varghese N."/>
            <person name="Submissions S."/>
        </authorList>
    </citation>
    <scope>NUCLEOTIDE SEQUENCE [LARGE SCALE GENOMIC DNA]</scope>
    <source>
        <strain evidence="2">ATCC 25963</strain>
    </source>
</reference>
<dbReference type="Proteomes" id="UP000199400">
    <property type="component" value="Unassembled WGS sequence"/>
</dbReference>
<evidence type="ECO:0000313" key="2">
    <source>
        <dbReference type="Proteomes" id="UP000199400"/>
    </source>
</evidence>